<name>A0AB39RI96_9ACTN</name>
<proteinExistence type="predicted"/>
<accession>A0AB39RI96</accession>
<gene>
    <name evidence="1" type="ORF">AB5J53_26355</name>
</gene>
<reference evidence="1" key="1">
    <citation type="submission" date="2024-07" db="EMBL/GenBank/DDBJ databases">
        <authorList>
            <person name="Yu S.T."/>
        </authorList>
    </citation>
    <scope>NUCLEOTIDE SEQUENCE</scope>
    <source>
        <strain evidence="1">R41</strain>
    </source>
</reference>
<sequence length="54" mass="6046">MMQELRFDDVRFAVSTGNDQVWLHRGLGGHELRVQLNVAVTPFKEAGVDGHVIV</sequence>
<protein>
    <submittedName>
        <fullName evidence="1">Uncharacterized protein</fullName>
    </submittedName>
</protein>
<dbReference type="AlphaFoldDB" id="A0AB39RI96"/>
<dbReference type="EMBL" id="CP163443">
    <property type="protein sequence ID" value="XDQ54932.1"/>
    <property type="molecule type" value="Genomic_DNA"/>
</dbReference>
<evidence type="ECO:0000313" key="1">
    <source>
        <dbReference type="EMBL" id="XDQ54932.1"/>
    </source>
</evidence>
<organism evidence="1">
    <name type="scientific">Streptomyces sp. R41</name>
    <dbReference type="NCBI Taxonomy" id="3238632"/>
    <lineage>
        <taxon>Bacteria</taxon>
        <taxon>Bacillati</taxon>
        <taxon>Actinomycetota</taxon>
        <taxon>Actinomycetes</taxon>
        <taxon>Kitasatosporales</taxon>
        <taxon>Streptomycetaceae</taxon>
        <taxon>Streptomyces</taxon>
    </lineage>
</organism>
<dbReference type="RefSeq" id="WP_369248126.1">
    <property type="nucleotide sequence ID" value="NZ_CP163443.1"/>
</dbReference>